<reference evidence="3 4" key="1">
    <citation type="submission" date="2024-07" db="EMBL/GenBank/DDBJ databases">
        <title>Uliginosibacterium flavum JJ3220;KACC:17644.</title>
        <authorList>
            <person name="Kim M.K."/>
        </authorList>
    </citation>
    <scope>NUCLEOTIDE SEQUENCE [LARGE SCALE GENOMIC DNA]</scope>
    <source>
        <strain evidence="3 4">KACC:17644</strain>
    </source>
</reference>
<keyword evidence="1" id="KW-0175">Coiled coil</keyword>
<comment type="caution">
    <text evidence="3">The sequence shown here is derived from an EMBL/GenBank/DDBJ whole genome shotgun (WGS) entry which is preliminary data.</text>
</comment>
<gene>
    <name evidence="3" type="ORF">ABXR19_03990</name>
</gene>
<keyword evidence="2" id="KW-0732">Signal</keyword>
<name>A0ABV2TIG2_9RHOO</name>
<dbReference type="Proteomes" id="UP001549691">
    <property type="component" value="Unassembled WGS sequence"/>
</dbReference>
<feature type="coiled-coil region" evidence="1">
    <location>
        <begin position="123"/>
        <end position="150"/>
    </location>
</feature>
<sequence>MPLQILRRFALYATLLASLFVLNGCATLSEQDCRSGDWAAVGYRDGQNGRPQSRLDEHRKACSEYGIKPNPRVYEEARERGLNFYCTPANGLSVGRRGEHYAGVCPDWSEGGFLQSYEVGRDVFEARQRLERLESEQRDIEMRLRKADKKDDVRYLAGQMSRLRMERDFAWDELRRREYRADRLRF</sequence>
<proteinExistence type="predicted"/>
<evidence type="ECO:0000313" key="3">
    <source>
        <dbReference type="EMBL" id="MET7013338.1"/>
    </source>
</evidence>
<evidence type="ECO:0000313" key="4">
    <source>
        <dbReference type="Proteomes" id="UP001549691"/>
    </source>
</evidence>
<dbReference type="RefSeq" id="WP_354599801.1">
    <property type="nucleotide sequence ID" value="NZ_JBEWZI010000003.1"/>
</dbReference>
<keyword evidence="4" id="KW-1185">Reference proteome</keyword>
<feature type="signal peptide" evidence="2">
    <location>
        <begin position="1"/>
        <end position="26"/>
    </location>
</feature>
<evidence type="ECO:0000256" key="2">
    <source>
        <dbReference type="SAM" id="SignalP"/>
    </source>
</evidence>
<protein>
    <submittedName>
        <fullName evidence="3">DUF2799 domain-containing protein</fullName>
    </submittedName>
</protein>
<dbReference type="Pfam" id="PF10973">
    <property type="entry name" value="DUF2799"/>
    <property type="match status" value="1"/>
</dbReference>
<organism evidence="3 4">
    <name type="scientific">Uliginosibacterium flavum</name>
    <dbReference type="NCBI Taxonomy" id="1396831"/>
    <lineage>
        <taxon>Bacteria</taxon>
        <taxon>Pseudomonadati</taxon>
        <taxon>Pseudomonadota</taxon>
        <taxon>Betaproteobacteria</taxon>
        <taxon>Rhodocyclales</taxon>
        <taxon>Zoogloeaceae</taxon>
        <taxon>Uliginosibacterium</taxon>
    </lineage>
</organism>
<dbReference type="InterPro" id="IPR021242">
    <property type="entry name" value="DUF2799"/>
</dbReference>
<evidence type="ECO:0000256" key="1">
    <source>
        <dbReference type="SAM" id="Coils"/>
    </source>
</evidence>
<feature type="chain" id="PRO_5046750281" evidence="2">
    <location>
        <begin position="27"/>
        <end position="186"/>
    </location>
</feature>
<dbReference type="EMBL" id="JBEWZI010000003">
    <property type="protein sequence ID" value="MET7013338.1"/>
    <property type="molecule type" value="Genomic_DNA"/>
</dbReference>
<accession>A0ABV2TIG2</accession>